<keyword evidence="5" id="KW-1185">Reference proteome</keyword>
<dbReference type="SMART" id="SM00577">
    <property type="entry name" value="CPDc"/>
    <property type="match status" value="1"/>
</dbReference>
<feature type="domain" description="FCP1 homology" evidence="3">
    <location>
        <begin position="317"/>
        <end position="488"/>
    </location>
</feature>
<dbReference type="Proteomes" id="UP001651158">
    <property type="component" value="Unassembled WGS sequence"/>
</dbReference>
<comment type="similarity">
    <text evidence="1">Belongs to the TIM50 family.</text>
</comment>
<dbReference type="InterPro" id="IPR004274">
    <property type="entry name" value="FCP1_dom"/>
</dbReference>
<dbReference type="InterPro" id="IPR036412">
    <property type="entry name" value="HAD-like_sf"/>
</dbReference>
<organism evidence="4 5">
    <name type="scientific">Taenia crassiceps</name>
    <dbReference type="NCBI Taxonomy" id="6207"/>
    <lineage>
        <taxon>Eukaryota</taxon>
        <taxon>Metazoa</taxon>
        <taxon>Spiralia</taxon>
        <taxon>Lophotrochozoa</taxon>
        <taxon>Platyhelminthes</taxon>
        <taxon>Cestoda</taxon>
        <taxon>Eucestoda</taxon>
        <taxon>Cyclophyllidea</taxon>
        <taxon>Taeniidae</taxon>
        <taxon>Taenia</taxon>
    </lineage>
</organism>
<dbReference type="InterPro" id="IPR023214">
    <property type="entry name" value="HAD_sf"/>
</dbReference>
<reference evidence="4 5" key="1">
    <citation type="journal article" date="2022" name="Front. Cell. Infect. Microbiol.">
        <title>The Genomes of Two Strains of Taenia crassiceps the Animal Model for the Study of Human Cysticercosis.</title>
        <authorList>
            <person name="Bobes R.J."/>
            <person name="Estrada K."/>
            <person name="Rios-Valencia D.G."/>
            <person name="Calderon-Gallegos A."/>
            <person name="de la Torre P."/>
            <person name="Carrero J.C."/>
            <person name="Sanchez-Flores A."/>
            <person name="Laclette J.P."/>
        </authorList>
    </citation>
    <scope>NUCLEOTIDE SEQUENCE [LARGE SCALE GENOMIC DNA]</scope>
    <source>
        <strain evidence="4">WFUcys</strain>
    </source>
</reference>
<dbReference type="SUPFAM" id="SSF56784">
    <property type="entry name" value="HAD-like"/>
    <property type="match status" value="1"/>
</dbReference>
<keyword evidence="1" id="KW-0809">Transit peptide</keyword>
<dbReference type="CDD" id="cd07521">
    <property type="entry name" value="HAD_FCP1-like"/>
    <property type="match status" value="1"/>
</dbReference>
<sequence length="550" mass="60838">MSQSKHGSHDSLSPEECDRLVLSPPPVAFNPEKLKEFLSVNRAISAKVSLHSVNTAEFTPSQPRHASVAWSRSEFDSKFRHYESELKSAITSEALQEVHLKRISLDPSKDSEQVTSSQSPVSICTEQSESALPAPQKASRSPVRGGVTSWRRFLCCVPSRAKVLEHSDRPHLRPILRRDESTHANPEVFPEFATTKITKSSNWSGLFKRQKNHSPGSTKATVKLRSVQKSPQLADERLKTPAPTLLVTRHEAAVSMPSEVDHAHGEENGVAGYHVNPDDRMSESVHSQDSLRSEDSDLEPVDQANPGENLLGQPSPDCIGKKCLVLDLDETLVHSSFKPVENADFTVTVEVENVQHEVSVCKRPHLETFIETIGPLFEMVMFTASLSKYADPVCDRIDPSGHFKHRLFRESCVCLKNNSPISFYFHRQNALQIVTWFDDPKDTALLDLIPYLKGLAEAPSVLEYVSQFAPPPSAAIAQPDLSPWLFGTPGMWGGSWSGYNDEEEEEDVEVLHDGSHGAQQGCQDGERGLAPPHDIIIMAQRPTGEAVTAT</sequence>
<protein>
    <recommendedName>
        <fullName evidence="1">Mitochondrial import inner membrane translocase subunit TIM50</fullName>
    </recommendedName>
</protein>
<gene>
    <name evidence="4" type="ORF">TcWFU_009375</name>
</gene>
<keyword evidence="1" id="KW-0653">Protein transport</keyword>
<keyword evidence="1" id="KW-0496">Mitochondrion</keyword>
<dbReference type="EMBL" id="JAKROA010000002">
    <property type="protein sequence ID" value="KAL5110922.1"/>
    <property type="molecule type" value="Genomic_DNA"/>
</dbReference>
<proteinExistence type="inferred from homology"/>
<evidence type="ECO:0000313" key="4">
    <source>
        <dbReference type="EMBL" id="KAL5110922.1"/>
    </source>
</evidence>
<comment type="subcellular location">
    <subcellularLocation>
        <location evidence="1">Mitochondrion inner membrane</location>
        <topology evidence="1">Single-pass membrane protein</topology>
    </subcellularLocation>
</comment>
<feature type="region of interest" description="Disordered" evidence="2">
    <location>
        <begin position="104"/>
        <end position="143"/>
    </location>
</feature>
<evidence type="ECO:0000259" key="3">
    <source>
        <dbReference type="PROSITE" id="PS50969"/>
    </source>
</evidence>
<evidence type="ECO:0000256" key="1">
    <source>
        <dbReference type="RuleBase" id="RU365079"/>
    </source>
</evidence>
<feature type="region of interest" description="Disordered" evidence="2">
    <location>
        <begin position="206"/>
        <end position="232"/>
    </location>
</feature>
<dbReference type="Pfam" id="PF03031">
    <property type="entry name" value="NIF"/>
    <property type="match status" value="2"/>
</dbReference>
<comment type="subunit">
    <text evidence="1">Component of the TIM23 complex.</text>
</comment>
<keyword evidence="1" id="KW-0811">Translocation</keyword>
<feature type="region of interest" description="Disordered" evidence="2">
    <location>
        <begin position="1"/>
        <end position="20"/>
    </location>
</feature>
<name>A0ABR4QMP3_9CEST</name>
<dbReference type="PANTHER" id="PTHR12210">
    <property type="entry name" value="DULLARD PROTEIN PHOSPHATASE"/>
    <property type="match status" value="1"/>
</dbReference>
<feature type="compositionally biased region" description="Polar residues" evidence="2">
    <location>
        <begin position="113"/>
        <end position="130"/>
    </location>
</feature>
<comment type="caution">
    <text evidence="4">The sequence shown here is derived from an EMBL/GenBank/DDBJ whole genome shotgun (WGS) entry which is preliminary data.</text>
</comment>
<evidence type="ECO:0000256" key="2">
    <source>
        <dbReference type="SAM" id="MobiDB-lite"/>
    </source>
</evidence>
<keyword evidence="1" id="KW-0813">Transport</keyword>
<evidence type="ECO:0000313" key="5">
    <source>
        <dbReference type="Proteomes" id="UP001651158"/>
    </source>
</evidence>
<dbReference type="PROSITE" id="PS50969">
    <property type="entry name" value="FCP1"/>
    <property type="match status" value="1"/>
</dbReference>
<dbReference type="InterPro" id="IPR050365">
    <property type="entry name" value="TIM50"/>
</dbReference>
<comment type="function">
    <text evidence="1">Essential component of the TIM23 complex, a complex that mediates the translocation of transit peptide-containing proteins across the mitochondrial inner membrane.</text>
</comment>
<feature type="region of interest" description="Disordered" evidence="2">
    <location>
        <begin position="268"/>
        <end position="312"/>
    </location>
</feature>
<dbReference type="Gene3D" id="3.40.50.1000">
    <property type="entry name" value="HAD superfamily/HAD-like"/>
    <property type="match status" value="1"/>
</dbReference>
<accession>A0ABR4QMP3</accession>